<evidence type="ECO:0000256" key="2">
    <source>
        <dbReference type="PROSITE-ProRule" id="PRU00252"/>
    </source>
</evidence>
<evidence type="ECO:0000313" key="3">
    <source>
        <dbReference type="EMBL" id="MBF1659716.1"/>
    </source>
</evidence>
<keyword evidence="1 2" id="KW-0238">DNA-binding</keyword>
<dbReference type="AlphaFoldDB" id="A0A930PSI1"/>
<dbReference type="InterPro" id="IPR000424">
    <property type="entry name" value="Primosome_PriB/ssb"/>
</dbReference>
<evidence type="ECO:0000313" key="4">
    <source>
        <dbReference type="Proteomes" id="UP000713964"/>
    </source>
</evidence>
<dbReference type="Pfam" id="PF00436">
    <property type="entry name" value="SSB"/>
    <property type="match status" value="1"/>
</dbReference>
<evidence type="ECO:0000256" key="1">
    <source>
        <dbReference type="ARBA" id="ARBA00023125"/>
    </source>
</evidence>
<dbReference type="SUPFAM" id="SSF50249">
    <property type="entry name" value="Nucleic acid-binding proteins"/>
    <property type="match status" value="1"/>
</dbReference>
<dbReference type="CDD" id="cd04496">
    <property type="entry name" value="SSB_OBF"/>
    <property type="match status" value="1"/>
</dbReference>
<dbReference type="GO" id="GO:0003697">
    <property type="term" value="F:single-stranded DNA binding"/>
    <property type="evidence" value="ECO:0007669"/>
    <property type="project" value="InterPro"/>
</dbReference>
<dbReference type="Proteomes" id="UP000713964">
    <property type="component" value="Unassembled WGS sequence"/>
</dbReference>
<organism evidence="3 4">
    <name type="scientific">Rothia mucilaginosa</name>
    <dbReference type="NCBI Taxonomy" id="43675"/>
    <lineage>
        <taxon>Bacteria</taxon>
        <taxon>Bacillati</taxon>
        <taxon>Actinomycetota</taxon>
        <taxon>Actinomycetes</taxon>
        <taxon>Micrococcales</taxon>
        <taxon>Micrococcaceae</taxon>
        <taxon>Rothia</taxon>
    </lineage>
</organism>
<name>A0A930PSI1_9MICC</name>
<dbReference type="EMBL" id="JABZXL010000024">
    <property type="protein sequence ID" value="MBF1659716.1"/>
    <property type="molecule type" value="Genomic_DNA"/>
</dbReference>
<accession>A0A930PSI1</accession>
<comment type="caution">
    <text evidence="3">The sequence shown here is derived from an EMBL/GenBank/DDBJ whole genome shotgun (WGS) entry which is preliminary data.</text>
</comment>
<sequence length="117" mass="12987">MGNLADDPVLRYGPDGKAWVSGRIIENKKDRYDPITKTWVKNENKLVLSYKLSGALAEHFAQSAKKGQRWVITGDLVTREFEKDGVRRSMTEIIGTDAAASVMFGTTSFTRASSGHH</sequence>
<dbReference type="InterPro" id="IPR012340">
    <property type="entry name" value="NA-bd_OB-fold"/>
</dbReference>
<reference evidence="3" key="1">
    <citation type="submission" date="2020-04" db="EMBL/GenBank/DDBJ databases">
        <title>Deep metagenomics examines the oral microbiome during advanced dental caries in children, revealing novel taxa and co-occurrences with host molecules.</title>
        <authorList>
            <person name="Baker J.L."/>
            <person name="Morton J.T."/>
            <person name="Dinis M."/>
            <person name="Alvarez R."/>
            <person name="Tran N.C."/>
            <person name="Knight R."/>
            <person name="Edlund A."/>
        </authorList>
    </citation>
    <scope>NUCLEOTIDE SEQUENCE</scope>
    <source>
        <strain evidence="3">JCVI_29_bin.11</strain>
    </source>
</reference>
<gene>
    <name evidence="3" type="ORF">HXO58_07770</name>
</gene>
<dbReference type="PROSITE" id="PS50935">
    <property type="entry name" value="SSB"/>
    <property type="match status" value="1"/>
</dbReference>
<proteinExistence type="predicted"/>
<dbReference type="Gene3D" id="2.40.50.140">
    <property type="entry name" value="Nucleic acid-binding proteins"/>
    <property type="match status" value="1"/>
</dbReference>
<protein>
    <submittedName>
        <fullName evidence="3">Single-stranded DNA-binding protein</fullName>
    </submittedName>
</protein>